<dbReference type="EMBL" id="BMAV01011913">
    <property type="protein sequence ID" value="GFY58099.1"/>
    <property type="molecule type" value="Genomic_DNA"/>
</dbReference>
<feature type="region of interest" description="Disordered" evidence="1">
    <location>
        <begin position="1"/>
        <end position="35"/>
    </location>
</feature>
<comment type="caution">
    <text evidence="2">The sequence shown here is derived from an EMBL/GenBank/DDBJ whole genome shotgun (WGS) entry which is preliminary data.</text>
</comment>
<keyword evidence="3" id="KW-1185">Reference proteome</keyword>
<proteinExistence type="predicted"/>
<accession>A0A8X7CAV0</accession>
<protein>
    <submittedName>
        <fullName evidence="2">Uncharacterized protein</fullName>
    </submittedName>
</protein>
<evidence type="ECO:0000313" key="3">
    <source>
        <dbReference type="Proteomes" id="UP000886998"/>
    </source>
</evidence>
<dbReference type="AlphaFoldDB" id="A0A8X7CAV0"/>
<feature type="compositionally biased region" description="Basic and acidic residues" evidence="1">
    <location>
        <begin position="12"/>
        <end position="27"/>
    </location>
</feature>
<dbReference type="Proteomes" id="UP000886998">
    <property type="component" value="Unassembled WGS sequence"/>
</dbReference>
<gene>
    <name evidence="2" type="ORF">TNIN_422271</name>
</gene>
<name>A0A8X7CAV0_9ARAC</name>
<reference evidence="2" key="1">
    <citation type="submission" date="2020-08" db="EMBL/GenBank/DDBJ databases">
        <title>Multicomponent nature underlies the extraordinary mechanical properties of spider dragline silk.</title>
        <authorList>
            <person name="Kono N."/>
            <person name="Nakamura H."/>
            <person name="Mori M."/>
            <person name="Yoshida Y."/>
            <person name="Ohtoshi R."/>
            <person name="Malay A.D."/>
            <person name="Moran D.A.P."/>
            <person name="Tomita M."/>
            <person name="Numata K."/>
            <person name="Arakawa K."/>
        </authorList>
    </citation>
    <scope>NUCLEOTIDE SEQUENCE</scope>
</reference>
<sequence length="88" mass="9957">MSNGSIRKNSLGRREREKSSSQTRGREPLGSFQTDSVIELDTANQRSIVSASDRVTSLSRNVTRSVTHFQALSAPPRLKFPAFRHWRN</sequence>
<evidence type="ECO:0000256" key="1">
    <source>
        <dbReference type="SAM" id="MobiDB-lite"/>
    </source>
</evidence>
<organism evidence="2 3">
    <name type="scientific">Trichonephila inaurata madagascariensis</name>
    <dbReference type="NCBI Taxonomy" id="2747483"/>
    <lineage>
        <taxon>Eukaryota</taxon>
        <taxon>Metazoa</taxon>
        <taxon>Ecdysozoa</taxon>
        <taxon>Arthropoda</taxon>
        <taxon>Chelicerata</taxon>
        <taxon>Arachnida</taxon>
        <taxon>Araneae</taxon>
        <taxon>Araneomorphae</taxon>
        <taxon>Entelegynae</taxon>
        <taxon>Araneoidea</taxon>
        <taxon>Nephilidae</taxon>
        <taxon>Trichonephila</taxon>
        <taxon>Trichonephila inaurata</taxon>
    </lineage>
</organism>
<evidence type="ECO:0000313" key="2">
    <source>
        <dbReference type="EMBL" id="GFY58099.1"/>
    </source>
</evidence>